<dbReference type="InterPro" id="IPR010998">
    <property type="entry name" value="Integrase_recombinase_N"/>
</dbReference>
<dbReference type="GO" id="GO:0006310">
    <property type="term" value="P:DNA recombination"/>
    <property type="evidence" value="ECO:0007669"/>
    <property type="project" value="UniProtKB-KW"/>
</dbReference>
<accession>A0A345E7H4</accession>
<feature type="domain" description="Core-binding (CB)" evidence="6">
    <location>
        <begin position="6"/>
        <end position="91"/>
    </location>
</feature>
<dbReference type="InterPro" id="IPR050090">
    <property type="entry name" value="Tyrosine_recombinase_XerCD"/>
</dbReference>
<dbReference type="PANTHER" id="PTHR30349:SF41">
    <property type="entry name" value="INTEGRASE_RECOMBINASE PROTEIN MJ0367-RELATED"/>
    <property type="match status" value="1"/>
</dbReference>
<dbReference type="InterPro" id="IPR044068">
    <property type="entry name" value="CB"/>
</dbReference>
<keyword evidence="1" id="KW-0229">DNA integration</keyword>
<dbReference type="GeneID" id="37284280"/>
<feature type="domain" description="Tyr recombinase" evidence="5">
    <location>
        <begin position="115"/>
        <end position="330"/>
    </location>
</feature>
<dbReference type="EMBL" id="CP031150">
    <property type="protein sequence ID" value="AXG08146.1"/>
    <property type="molecule type" value="Genomic_DNA"/>
</dbReference>
<gene>
    <name evidence="7" type="ORF">DU500_12805</name>
</gene>
<dbReference type="InterPro" id="IPR011010">
    <property type="entry name" value="DNA_brk_join_enz"/>
</dbReference>
<dbReference type="Gene3D" id="1.10.443.10">
    <property type="entry name" value="Intergrase catalytic core"/>
    <property type="match status" value="1"/>
</dbReference>
<dbReference type="InterPro" id="IPR002104">
    <property type="entry name" value="Integrase_catalytic"/>
</dbReference>
<dbReference type="GO" id="GO:0015074">
    <property type="term" value="P:DNA integration"/>
    <property type="evidence" value="ECO:0007669"/>
    <property type="project" value="UniProtKB-KW"/>
</dbReference>
<evidence type="ECO:0000313" key="8">
    <source>
        <dbReference type="Proteomes" id="UP000253273"/>
    </source>
</evidence>
<dbReference type="Pfam" id="PF02899">
    <property type="entry name" value="Phage_int_SAM_1"/>
    <property type="match status" value="1"/>
</dbReference>
<dbReference type="InterPro" id="IPR004107">
    <property type="entry name" value="Integrase_SAM-like_N"/>
</dbReference>
<evidence type="ECO:0000256" key="4">
    <source>
        <dbReference type="PROSITE-ProRule" id="PRU01248"/>
    </source>
</evidence>
<evidence type="ECO:0000256" key="1">
    <source>
        <dbReference type="ARBA" id="ARBA00022908"/>
    </source>
</evidence>
<evidence type="ECO:0000313" key="7">
    <source>
        <dbReference type="EMBL" id="AXG08146.1"/>
    </source>
</evidence>
<dbReference type="InterPro" id="IPR013762">
    <property type="entry name" value="Integrase-like_cat_sf"/>
</dbReference>
<name>A0A345E7H4_9EURY</name>
<organism evidence="7 8">
    <name type="scientific">Haloplanus rubicundus</name>
    <dbReference type="NCBI Taxonomy" id="1547898"/>
    <lineage>
        <taxon>Archaea</taxon>
        <taxon>Methanobacteriati</taxon>
        <taxon>Methanobacteriota</taxon>
        <taxon>Stenosarchaea group</taxon>
        <taxon>Halobacteria</taxon>
        <taxon>Halobacteriales</taxon>
        <taxon>Haloferacaceae</taxon>
        <taxon>Haloplanus</taxon>
    </lineage>
</organism>
<keyword evidence="3" id="KW-0233">DNA recombination</keyword>
<dbReference type="PROSITE" id="PS51898">
    <property type="entry name" value="TYR_RECOMBINASE"/>
    <property type="match status" value="1"/>
</dbReference>
<evidence type="ECO:0000256" key="3">
    <source>
        <dbReference type="ARBA" id="ARBA00023172"/>
    </source>
</evidence>
<evidence type="ECO:0000259" key="5">
    <source>
        <dbReference type="PROSITE" id="PS51898"/>
    </source>
</evidence>
<dbReference type="RefSeq" id="WP_114587266.1">
    <property type="nucleotide sequence ID" value="NZ_CP031150.1"/>
</dbReference>
<keyword evidence="2 4" id="KW-0238">DNA-binding</keyword>
<dbReference type="CDD" id="cd00397">
    <property type="entry name" value="DNA_BRE_C"/>
    <property type="match status" value="1"/>
</dbReference>
<dbReference type="Proteomes" id="UP000253273">
    <property type="component" value="Chromosome"/>
</dbReference>
<dbReference type="PANTHER" id="PTHR30349">
    <property type="entry name" value="PHAGE INTEGRASE-RELATED"/>
    <property type="match status" value="1"/>
</dbReference>
<dbReference type="PROSITE" id="PS51900">
    <property type="entry name" value="CB"/>
    <property type="match status" value="1"/>
</dbReference>
<dbReference type="KEGG" id="haj:DU500_12805"/>
<evidence type="ECO:0000256" key="2">
    <source>
        <dbReference type="ARBA" id="ARBA00023125"/>
    </source>
</evidence>
<dbReference type="GO" id="GO:0003677">
    <property type="term" value="F:DNA binding"/>
    <property type="evidence" value="ECO:0007669"/>
    <property type="project" value="UniProtKB-UniRule"/>
</dbReference>
<dbReference type="SUPFAM" id="SSF56349">
    <property type="entry name" value="DNA breaking-rejoining enzymes"/>
    <property type="match status" value="1"/>
</dbReference>
<dbReference type="OrthoDB" id="198497at2157"/>
<dbReference type="Pfam" id="PF00589">
    <property type="entry name" value="Phage_integrase"/>
    <property type="match status" value="1"/>
</dbReference>
<proteinExistence type="predicted"/>
<keyword evidence="8" id="KW-1185">Reference proteome</keyword>
<evidence type="ECO:0000259" key="6">
    <source>
        <dbReference type="PROSITE" id="PS51900"/>
    </source>
</evidence>
<reference evidence="7 8" key="1">
    <citation type="submission" date="2018-07" db="EMBL/GenBank/DDBJ databases">
        <title>Genome sequences of Haloplanus sp. CBA1113.</title>
        <authorList>
            <person name="Kim Y.B."/>
            <person name="Roh S.W."/>
        </authorList>
    </citation>
    <scope>NUCLEOTIDE SEQUENCE [LARGE SCALE GENOMIC DNA]</scope>
    <source>
        <strain evidence="7 8">CBA1113</strain>
    </source>
</reference>
<sequence>MNLEPIDPEKAVELYLAERETQYADATVRSHRSRLGHLVRWCEENDIDNMNDLTGRRLHEYRIWRRNEGDLSVASEKTQMDTVRVFTRWLASIDGVPPELHQKVQSPSVSAEQNTRHVMLESEDAEAMLDHLEKYEYASRRHVTLSLLWHTMMRRGGARSLDVEDYQREEQCLSVVSRPETGTRIKNGKNGERLIALSDRMCVLLDDWIQNKRPDVTDEHGREPLLATAQGRVSKATIARACYQYTQPCTYDEPCPHDRNPETCDAVQHGHASKCPSSVSPHAIRRGSITYSLNQDVPETAVGDRANVSQEVLDQHYDRRTDREKMELRRQYLDDL</sequence>
<dbReference type="AlphaFoldDB" id="A0A345E7H4"/>
<protein>
    <submittedName>
        <fullName evidence="7">Site-specific integrase</fullName>
    </submittedName>
</protein>
<dbReference type="Gene3D" id="1.10.150.130">
    <property type="match status" value="1"/>
</dbReference>